<evidence type="ECO:0000256" key="5">
    <source>
        <dbReference type="SAM" id="MobiDB-lite"/>
    </source>
</evidence>
<dbReference type="GO" id="GO:0003755">
    <property type="term" value="F:peptidyl-prolyl cis-trans isomerase activity"/>
    <property type="evidence" value="ECO:0007669"/>
    <property type="project" value="UniProtKB-EC"/>
</dbReference>
<feature type="region of interest" description="Disordered" evidence="5">
    <location>
        <begin position="210"/>
        <end position="278"/>
    </location>
</feature>
<dbReference type="Proteomes" id="UP000023152">
    <property type="component" value="Unassembled WGS sequence"/>
</dbReference>
<keyword evidence="3" id="KW-0697">Rotamase</keyword>
<protein>
    <recommendedName>
        <fullName evidence="2">peptidylprolyl isomerase</fullName>
        <ecNumber evidence="2">5.2.1.8</ecNumber>
    </recommendedName>
</protein>
<gene>
    <name evidence="6" type="ORF">RFI_19758</name>
</gene>
<dbReference type="InterPro" id="IPR019734">
    <property type="entry name" value="TPR_rpt"/>
</dbReference>
<sequence>AIGNEAFEAKQYTRAFKLYDHALKIIQHNSTFSDEEKAQSKPLVTSLNLNLALVHLKRDEFVECRMKADEVLKEDSRNLKALVRRAQAHIHLVNNDLAKEDLKLALEIDPDNDNFLKILYSNLLLFCVTYILLVQNYIQKIDVKKLIAINKKRMQQHKQKDRQVYGRRDNDGESKDNKDEEVKEKNQFADGILNAIAHKENEDTKVAETKEHQYGQEKADTTDIHHTESQQPPQLPAQTNPIKDPAPILSATCENQDVKSSSPEHKKTWKKKKDKIKQTPDELERKKSLCCLFVCSF</sequence>
<evidence type="ECO:0000256" key="4">
    <source>
        <dbReference type="ARBA" id="ARBA00023235"/>
    </source>
</evidence>
<proteinExistence type="predicted"/>
<accession>X6MWU8</accession>
<feature type="non-terminal residue" evidence="6">
    <location>
        <position position="1"/>
    </location>
</feature>
<feature type="region of interest" description="Disordered" evidence="5">
    <location>
        <begin position="157"/>
        <end position="187"/>
    </location>
</feature>
<feature type="compositionally biased region" description="Polar residues" evidence="5">
    <location>
        <begin position="229"/>
        <end position="241"/>
    </location>
</feature>
<comment type="caution">
    <text evidence="6">The sequence shown here is derived from an EMBL/GenBank/DDBJ whole genome shotgun (WGS) entry which is preliminary data.</text>
</comment>
<dbReference type="OrthoDB" id="433738at2759"/>
<dbReference type="SMART" id="SM00028">
    <property type="entry name" value="TPR"/>
    <property type="match status" value="3"/>
</dbReference>
<evidence type="ECO:0000256" key="3">
    <source>
        <dbReference type="ARBA" id="ARBA00023110"/>
    </source>
</evidence>
<dbReference type="InterPro" id="IPR050754">
    <property type="entry name" value="FKBP4/5/8-like"/>
</dbReference>
<keyword evidence="7" id="KW-1185">Reference proteome</keyword>
<evidence type="ECO:0000256" key="2">
    <source>
        <dbReference type="ARBA" id="ARBA00013194"/>
    </source>
</evidence>
<feature type="compositionally biased region" description="Basic and acidic residues" evidence="5">
    <location>
        <begin position="161"/>
        <end position="187"/>
    </location>
</feature>
<name>X6MWU8_RETFI</name>
<evidence type="ECO:0000256" key="1">
    <source>
        <dbReference type="ARBA" id="ARBA00000971"/>
    </source>
</evidence>
<dbReference type="SUPFAM" id="SSF48452">
    <property type="entry name" value="TPR-like"/>
    <property type="match status" value="1"/>
</dbReference>
<dbReference type="PANTHER" id="PTHR46512">
    <property type="entry name" value="PEPTIDYLPROLYL ISOMERASE"/>
    <property type="match status" value="1"/>
</dbReference>
<reference evidence="6 7" key="1">
    <citation type="journal article" date="2013" name="Curr. Biol.">
        <title>The Genome of the Foraminiferan Reticulomyxa filosa.</title>
        <authorList>
            <person name="Glockner G."/>
            <person name="Hulsmann N."/>
            <person name="Schleicher M."/>
            <person name="Noegel A.A."/>
            <person name="Eichinger L."/>
            <person name="Gallinger C."/>
            <person name="Pawlowski J."/>
            <person name="Sierra R."/>
            <person name="Euteneuer U."/>
            <person name="Pillet L."/>
            <person name="Moustafa A."/>
            <person name="Platzer M."/>
            <person name="Groth M."/>
            <person name="Szafranski K."/>
            <person name="Schliwa M."/>
        </authorList>
    </citation>
    <scope>NUCLEOTIDE SEQUENCE [LARGE SCALE GENOMIC DNA]</scope>
</reference>
<dbReference type="Gene3D" id="1.25.40.10">
    <property type="entry name" value="Tetratricopeptide repeat domain"/>
    <property type="match status" value="1"/>
</dbReference>
<feature type="compositionally biased region" description="Basic and acidic residues" evidence="5">
    <location>
        <begin position="210"/>
        <end position="228"/>
    </location>
</feature>
<feature type="compositionally biased region" description="Polar residues" evidence="5">
    <location>
        <begin position="252"/>
        <end position="261"/>
    </location>
</feature>
<dbReference type="EC" id="5.2.1.8" evidence="2"/>
<evidence type="ECO:0000313" key="7">
    <source>
        <dbReference type="Proteomes" id="UP000023152"/>
    </source>
</evidence>
<keyword evidence="4" id="KW-0413">Isomerase</keyword>
<organism evidence="6 7">
    <name type="scientific">Reticulomyxa filosa</name>
    <dbReference type="NCBI Taxonomy" id="46433"/>
    <lineage>
        <taxon>Eukaryota</taxon>
        <taxon>Sar</taxon>
        <taxon>Rhizaria</taxon>
        <taxon>Retaria</taxon>
        <taxon>Foraminifera</taxon>
        <taxon>Monothalamids</taxon>
        <taxon>Reticulomyxidae</taxon>
        <taxon>Reticulomyxa</taxon>
    </lineage>
</organism>
<evidence type="ECO:0000313" key="6">
    <source>
        <dbReference type="EMBL" id="ETO17560.1"/>
    </source>
</evidence>
<dbReference type="PANTHER" id="PTHR46512:SF9">
    <property type="entry name" value="PEPTIDYLPROLYL ISOMERASE"/>
    <property type="match status" value="1"/>
</dbReference>
<comment type="catalytic activity">
    <reaction evidence="1">
        <text>[protein]-peptidylproline (omega=180) = [protein]-peptidylproline (omega=0)</text>
        <dbReference type="Rhea" id="RHEA:16237"/>
        <dbReference type="Rhea" id="RHEA-COMP:10747"/>
        <dbReference type="Rhea" id="RHEA-COMP:10748"/>
        <dbReference type="ChEBI" id="CHEBI:83833"/>
        <dbReference type="ChEBI" id="CHEBI:83834"/>
        <dbReference type="EC" id="5.2.1.8"/>
    </reaction>
</comment>
<dbReference type="EMBL" id="ASPP01016386">
    <property type="protein sequence ID" value="ETO17560.1"/>
    <property type="molecule type" value="Genomic_DNA"/>
</dbReference>
<dbReference type="InterPro" id="IPR011990">
    <property type="entry name" value="TPR-like_helical_dom_sf"/>
</dbReference>
<dbReference type="AlphaFoldDB" id="X6MWU8"/>